<comment type="caution">
    <text evidence="2">The sequence shown here is derived from an EMBL/GenBank/DDBJ whole genome shotgun (WGS) entry which is preliminary data.</text>
</comment>
<sequence length="120" mass="12051">MVLSSEDAGMWILPVVFLWGVAVVSPIACVALAGRVALRIARSAAAGDAWAAFTPGTWLLAAASGAFGAACRFSARLFGGPSAWIESASFVCGCFALAAGAMAALTAALDRGLGDGASRW</sequence>
<evidence type="ECO:0000313" key="2">
    <source>
        <dbReference type="EMBL" id="GFH36904.1"/>
    </source>
</evidence>
<dbReference type="AlphaFoldDB" id="A0A6A0AY53"/>
<proteinExistence type="predicted"/>
<evidence type="ECO:0000313" key="3">
    <source>
        <dbReference type="Proteomes" id="UP000484988"/>
    </source>
</evidence>
<dbReference type="EMBL" id="BLLG01000007">
    <property type="protein sequence ID" value="GFH36904.1"/>
    <property type="molecule type" value="Genomic_DNA"/>
</dbReference>
<feature type="transmembrane region" description="Helical" evidence="1">
    <location>
        <begin position="50"/>
        <end position="75"/>
    </location>
</feature>
<name>A0A6A0AY53_9ACTN</name>
<protein>
    <submittedName>
        <fullName evidence="2">Uncharacterized protein</fullName>
    </submittedName>
</protein>
<keyword evidence="1" id="KW-1133">Transmembrane helix</keyword>
<gene>
    <name evidence="2" type="ORF">SCWH03_31370</name>
</gene>
<accession>A0A6A0AY53</accession>
<dbReference type="Proteomes" id="UP000484988">
    <property type="component" value="Unassembled WGS sequence"/>
</dbReference>
<evidence type="ECO:0000256" key="1">
    <source>
        <dbReference type="SAM" id="Phobius"/>
    </source>
</evidence>
<feature type="transmembrane region" description="Helical" evidence="1">
    <location>
        <begin position="12"/>
        <end position="38"/>
    </location>
</feature>
<feature type="transmembrane region" description="Helical" evidence="1">
    <location>
        <begin position="87"/>
        <end position="109"/>
    </location>
</feature>
<reference evidence="2 3" key="1">
    <citation type="submission" date="2020-02" db="EMBL/GenBank/DDBJ databases">
        <title>Whole Genome Shotgun Sequence of Streptomyces sp. strain CWH03.</title>
        <authorList>
            <person name="Dohra H."/>
            <person name="Kodani S."/>
            <person name="Yamamura H."/>
        </authorList>
    </citation>
    <scope>NUCLEOTIDE SEQUENCE [LARGE SCALE GENOMIC DNA]</scope>
    <source>
        <strain evidence="2 3">CWH03</strain>
    </source>
</reference>
<keyword evidence="3" id="KW-1185">Reference proteome</keyword>
<keyword evidence="1" id="KW-0472">Membrane</keyword>
<keyword evidence="1" id="KW-0812">Transmembrane</keyword>
<organism evidence="2 3">
    <name type="scientific">Streptomyces pacificus</name>
    <dbReference type="NCBI Taxonomy" id="2705029"/>
    <lineage>
        <taxon>Bacteria</taxon>
        <taxon>Bacillati</taxon>
        <taxon>Actinomycetota</taxon>
        <taxon>Actinomycetes</taxon>
        <taxon>Kitasatosporales</taxon>
        <taxon>Streptomycetaceae</taxon>
        <taxon>Streptomyces</taxon>
    </lineage>
</organism>